<dbReference type="Gramene" id="TraesNOR5B03G03017380.1">
    <property type="protein sequence ID" value="TraesNOR5B03G03017380.1.CDS1"/>
    <property type="gene ID" value="TraesNOR5B03G03017380"/>
</dbReference>
<name>A0A3B6LVQ0_WHEAT</name>
<evidence type="ECO:0000256" key="1">
    <source>
        <dbReference type="SAM" id="MobiDB-lite"/>
    </source>
</evidence>
<feature type="region of interest" description="Disordered" evidence="1">
    <location>
        <begin position="86"/>
        <end position="126"/>
    </location>
</feature>
<evidence type="ECO:0000313" key="4">
    <source>
        <dbReference type="Proteomes" id="UP000019116"/>
    </source>
</evidence>
<dbReference type="OMA" id="FMTVRPG"/>
<dbReference type="RefSeq" id="XP_044391090.1">
    <property type="nucleotide sequence ID" value="XM_044535155.1"/>
</dbReference>
<dbReference type="AlphaFoldDB" id="A0A3B6LVQ0"/>
<dbReference type="Proteomes" id="UP000019116">
    <property type="component" value="Chromosome 5B"/>
</dbReference>
<evidence type="ECO:0000256" key="2">
    <source>
        <dbReference type="SAM" id="Phobius"/>
    </source>
</evidence>
<feature type="transmembrane region" description="Helical" evidence="2">
    <location>
        <begin position="34"/>
        <end position="64"/>
    </location>
</feature>
<dbReference type="PaxDb" id="4565-Traes_5BL_174D06810.2"/>
<dbReference type="Gramene" id="TraesCS5B03G1141800.1">
    <property type="protein sequence ID" value="TraesCS5B03G1141800.1.CDS1"/>
    <property type="gene ID" value="TraesCS5B03G1141800"/>
</dbReference>
<keyword evidence="2" id="KW-1133">Transmembrane helix</keyword>
<organism evidence="3">
    <name type="scientific">Triticum aestivum</name>
    <name type="common">Wheat</name>
    <dbReference type="NCBI Taxonomy" id="4565"/>
    <lineage>
        <taxon>Eukaryota</taxon>
        <taxon>Viridiplantae</taxon>
        <taxon>Streptophyta</taxon>
        <taxon>Embryophyta</taxon>
        <taxon>Tracheophyta</taxon>
        <taxon>Spermatophyta</taxon>
        <taxon>Magnoliopsida</taxon>
        <taxon>Liliopsida</taxon>
        <taxon>Poales</taxon>
        <taxon>Poaceae</taxon>
        <taxon>BOP clade</taxon>
        <taxon>Pooideae</taxon>
        <taxon>Triticodae</taxon>
        <taxon>Triticeae</taxon>
        <taxon>Triticinae</taxon>
        <taxon>Triticum</taxon>
    </lineage>
</organism>
<dbReference type="Gramene" id="TraesCS5B02G466000.1">
    <property type="protein sequence ID" value="TraesCS5B02G466000.1.cds1"/>
    <property type="gene ID" value="TraesCS5B02G466000"/>
</dbReference>
<reference evidence="3" key="1">
    <citation type="submission" date="2018-08" db="EMBL/GenBank/DDBJ databases">
        <authorList>
            <person name="Rossello M."/>
        </authorList>
    </citation>
    <scope>NUCLEOTIDE SEQUENCE [LARGE SCALE GENOMIC DNA]</scope>
    <source>
        <strain evidence="3">cv. Chinese Spring</strain>
    </source>
</reference>
<evidence type="ECO:0000313" key="3">
    <source>
        <dbReference type="EnsemblPlants" id="TraesCS5B02G466000.1.cds1"/>
    </source>
</evidence>
<gene>
    <name evidence="3" type="primary">LOC123113841</name>
</gene>
<feature type="compositionally biased region" description="Low complexity" evidence="1">
    <location>
        <begin position="86"/>
        <end position="102"/>
    </location>
</feature>
<dbReference type="PANTHER" id="PTHR35104">
    <property type="entry name" value="OS03G0807000 PROTEIN"/>
    <property type="match status" value="1"/>
</dbReference>
<proteinExistence type="predicted"/>
<dbReference type="Gramene" id="TraesNOR5B03G03017380.2">
    <property type="protein sequence ID" value="TraesNOR5B03G03017380.2.CDS1"/>
    <property type="gene ID" value="TraesNOR5B03G03017380"/>
</dbReference>
<dbReference type="EnsemblPlants" id="TraesCS5B02G466000.1">
    <property type="protein sequence ID" value="TraesCS5B02G466000.1.cds1"/>
    <property type="gene ID" value="TraesCS5B02G466000"/>
</dbReference>
<feature type="compositionally biased region" description="Acidic residues" evidence="1">
    <location>
        <begin position="103"/>
        <end position="120"/>
    </location>
</feature>
<keyword evidence="2" id="KW-0812">Transmembrane</keyword>
<dbReference type="GeneID" id="123113841"/>
<dbReference type="KEGG" id="taes:123113841"/>
<accession>A0A3B6LVQ0</accession>
<sequence>MAVRAGWVVAVARGSAAAWQRVACNPETLPPDRVLALIFCGPLHLLARLAACLCVPLLAASAPFRFASPRRRRRLLQLPAPELLLAPYSPTRSSSSSSSSSSSDEDDGDGDYGGIEDGDDISPHVD</sequence>
<protein>
    <submittedName>
        <fullName evidence="3">Uncharacterized protein</fullName>
    </submittedName>
</protein>
<reference evidence="3" key="2">
    <citation type="submission" date="2018-10" db="UniProtKB">
        <authorList>
            <consortium name="EnsemblPlants"/>
        </authorList>
    </citation>
    <scope>IDENTIFICATION</scope>
</reference>
<dbReference type="PANTHER" id="PTHR35104:SF13">
    <property type="entry name" value="OS03G0807000 PROTEIN"/>
    <property type="match status" value="1"/>
</dbReference>
<dbReference type="RefSeq" id="XP_044391091.1">
    <property type="nucleotide sequence ID" value="XM_044535156.1"/>
</dbReference>
<keyword evidence="2" id="KW-0472">Membrane</keyword>
<keyword evidence="4" id="KW-1185">Reference proteome</keyword>